<dbReference type="PANTHER" id="PTHR14140">
    <property type="entry name" value="E3 UBIQUITIN-PROTEIN LIGASE UHRF-RELATED"/>
    <property type="match status" value="1"/>
</dbReference>
<protein>
    <recommendedName>
        <fullName evidence="10">RING-type domain-containing protein</fullName>
    </recommendedName>
</protein>
<dbReference type="SMART" id="SM00249">
    <property type="entry name" value="PHD"/>
    <property type="match status" value="2"/>
</dbReference>
<feature type="compositionally biased region" description="Basic and acidic residues" evidence="5">
    <location>
        <begin position="391"/>
        <end position="400"/>
    </location>
</feature>
<feature type="region of interest" description="Disordered" evidence="5">
    <location>
        <begin position="358"/>
        <end position="400"/>
    </location>
</feature>
<organism evidence="8 9">
    <name type="scientific">Eleusine coracana subsp. coracana</name>
    <dbReference type="NCBI Taxonomy" id="191504"/>
    <lineage>
        <taxon>Eukaryota</taxon>
        <taxon>Viridiplantae</taxon>
        <taxon>Streptophyta</taxon>
        <taxon>Embryophyta</taxon>
        <taxon>Tracheophyta</taxon>
        <taxon>Spermatophyta</taxon>
        <taxon>Magnoliopsida</taxon>
        <taxon>Liliopsida</taxon>
        <taxon>Poales</taxon>
        <taxon>Poaceae</taxon>
        <taxon>PACMAD clade</taxon>
        <taxon>Chloridoideae</taxon>
        <taxon>Cynodonteae</taxon>
        <taxon>Eleusininae</taxon>
        <taxon>Eleusine</taxon>
    </lineage>
</organism>
<sequence>MSDQPIYANGVCTACRAAGLTEVEVLRCFTCHKRWHSACLSNQPALSQVAEWSCPDCSGDGILAPAAPGGAGGELVAAIRDIQGDNSLSEEEKARRRQELLAGSKLPAIDDDDDDSNLSCTFCTKLMERPVSTPCGHNFCFKCFQKWTHMGNKTCPMCRQEISSQMSKQPKINIAIAKAISGARISKNNANSSGSAAPYHHLQNGDSSDADEVLHVSANDDGEVNIPFFPLNHSGKTKRQFEPQGDSVSFLLARSSSSISPSALNPTNTDLPLTAMVDLPCDCDDACMTCHATPPPMDELLMCFTCLTLWHVPCLSRRPCVAGKRRWTCPDCPGDGDDTAVLPAPSAGGDLVAGSHTIEANQGLPERKKKQRHMELLAGSRSPPTNEKDDETGREILREY</sequence>
<feature type="domain" description="PHD-type" evidence="6">
    <location>
        <begin position="9"/>
        <end position="60"/>
    </location>
</feature>
<dbReference type="PROSITE" id="PS50016">
    <property type="entry name" value="ZF_PHD_2"/>
    <property type="match status" value="1"/>
</dbReference>
<evidence type="ECO:0008006" key="10">
    <source>
        <dbReference type="Google" id="ProtNLM"/>
    </source>
</evidence>
<evidence type="ECO:0000313" key="8">
    <source>
        <dbReference type="EMBL" id="GJM94932.1"/>
    </source>
</evidence>
<dbReference type="GO" id="GO:0061630">
    <property type="term" value="F:ubiquitin protein ligase activity"/>
    <property type="evidence" value="ECO:0007669"/>
    <property type="project" value="TreeGrafter"/>
</dbReference>
<dbReference type="PANTHER" id="PTHR14140:SF27">
    <property type="entry name" value="OS04G0289800 PROTEIN"/>
    <property type="match status" value="1"/>
</dbReference>
<dbReference type="GO" id="GO:0016567">
    <property type="term" value="P:protein ubiquitination"/>
    <property type="evidence" value="ECO:0007669"/>
    <property type="project" value="TreeGrafter"/>
</dbReference>
<dbReference type="InterPro" id="IPR045134">
    <property type="entry name" value="UHRF1/2-like"/>
</dbReference>
<dbReference type="SUPFAM" id="SSF57850">
    <property type="entry name" value="RING/U-box"/>
    <property type="match status" value="1"/>
</dbReference>
<dbReference type="InterPro" id="IPR019787">
    <property type="entry name" value="Znf_PHD-finger"/>
</dbReference>
<dbReference type="GO" id="GO:0008270">
    <property type="term" value="F:zinc ion binding"/>
    <property type="evidence" value="ECO:0007669"/>
    <property type="project" value="UniProtKB-KW"/>
</dbReference>
<evidence type="ECO:0000256" key="2">
    <source>
        <dbReference type="ARBA" id="ARBA00022771"/>
    </source>
</evidence>
<keyword evidence="3" id="KW-0862">Zinc</keyword>
<dbReference type="InterPro" id="IPR011011">
    <property type="entry name" value="Znf_FYVE_PHD"/>
</dbReference>
<evidence type="ECO:0000259" key="7">
    <source>
        <dbReference type="PROSITE" id="PS50089"/>
    </source>
</evidence>
<dbReference type="SUPFAM" id="SSF57903">
    <property type="entry name" value="FYVE/PHD zinc finger"/>
    <property type="match status" value="2"/>
</dbReference>
<reference evidence="8" key="2">
    <citation type="submission" date="2021-12" db="EMBL/GenBank/DDBJ databases">
        <title>Resequencing data analysis of finger millet.</title>
        <authorList>
            <person name="Hatakeyama M."/>
            <person name="Aluri S."/>
            <person name="Balachadran M.T."/>
            <person name="Sivarajan S.R."/>
            <person name="Poveda L."/>
            <person name="Shimizu-Inatsugi R."/>
            <person name="Schlapbach R."/>
            <person name="Sreeman S.M."/>
            <person name="Shimizu K.K."/>
        </authorList>
    </citation>
    <scope>NUCLEOTIDE SEQUENCE</scope>
</reference>
<dbReference type="Gene3D" id="3.30.40.10">
    <property type="entry name" value="Zinc/RING finger domain, C3HC4 (zinc finger)"/>
    <property type="match status" value="3"/>
</dbReference>
<dbReference type="InterPro" id="IPR001841">
    <property type="entry name" value="Znf_RING"/>
</dbReference>
<evidence type="ECO:0000259" key="6">
    <source>
        <dbReference type="PROSITE" id="PS50016"/>
    </source>
</evidence>
<dbReference type="InterPro" id="IPR019786">
    <property type="entry name" value="Zinc_finger_PHD-type_CS"/>
</dbReference>
<accession>A0AAV5C9X4</accession>
<dbReference type="PROSITE" id="PS50089">
    <property type="entry name" value="ZF_RING_2"/>
    <property type="match status" value="1"/>
</dbReference>
<dbReference type="GO" id="GO:0044027">
    <property type="term" value="P:negative regulation of gene expression via chromosomal CpG island methylation"/>
    <property type="evidence" value="ECO:0007669"/>
    <property type="project" value="TreeGrafter"/>
</dbReference>
<dbReference type="Proteomes" id="UP001054889">
    <property type="component" value="Unassembled WGS sequence"/>
</dbReference>
<reference evidence="8" key="1">
    <citation type="journal article" date="2018" name="DNA Res.">
        <title>Multiple hybrid de novo genome assembly of finger millet, an orphan allotetraploid crop.</title>
        <authorList>
            <person name="Hatakeyama M."/>
            <person name="Aluri S."/>
            <person name="Balachadran M.T."/>
            <person name="Sivarajan S.R."/>
            <person name="Patrignani A."/>
            <person name="Gruter S."/>
            <person name="Poveda L."/>
            <person name="Shimizu-Inatsugi R."/>
            <person name="Baeten J."/>
            <person name="Francoijs K.J."/>
            <person name="Nataraja K.N."/>
            <person name="Reddy Y.A.N."/>
            <person name="Phadnis S."/>
            <person name="Ravikumar R.L."/>
            <person name="Schlapbach R."/>
            <person name="Sreeman S.M."/>
            <person name="Shimizu K.K."/>
        </authorList>
    </citation>
    <scope>NUCLEOTIDE SEQUENCE</scope>
</reference>
<dbReference type="InterPro" id="IPR001965">
    <property type="entry name" value="Znf_PHD"/>
</dbReference>
<evidence type="ECO:0000313" key="9">
    <source>
        <dbReference type="Proteomes" id="UP001054889"/>
    </source>
</evidence>
<dbReference type="PROSITE" id="PS01359">
    <property type="entry name" value="ZF_PHD_1"/>
    <property type="match status" value="1"/>
</dbReference>
<evidence type="ECO:0000256" key="5">
    <source>
        <dbReference type="SAM" id="MobiDB-lite"/>
    </source>
</evidence>
<gene>
    <name evidence="8" type="primary">ga11619</name>
    <name evidence="8" type="ORF">PR202_ga11619</name>
</gene>
<evidence type="ECO:0000256" key="3">
    <source>
        <dbReference type="ARBA" id="ARBA00022833"/>
    </source>
</evidence>
<dbReference type="SMART" id="SM00184">
    <property type="entry name" value="RING"/>
    <property type="match status" value="2"/>
</dbReference>
<comment type="caution">
    <text evidence="8">The sequence shown here is derived from an EMBL/GenBank/DDBJ whole genome shotgun (WGS) entry which is preliminary data.</text>
</comment>
<dbReference type="InterPro" id="IPR013083">
    <property type="entry name" value="Znf_RING/FYVE/PHD"/>
</dbReference>
<keyword evidence="1" id="KW-0479">Metal-binding</keyword>
<evidence type="ECO:0000256" key="1">
    <source>
        <dbReference type="ARBA" id="ARBA00022723"/>
    </source>
</evidence>
<keyword evidence="9" id="KW-1185">Reference proteome</keyword>
<feature type="domain" description="RING-type" evidence="7">
    <location>
        <begin position="120"/>
        <end position="159"/>
    </location>
</feature>
<proteinExistence type="predicted"/>
<evidence type="ECO:0000256" key="4">
    <source>
        <dbReference type="PROSITE-ProRule" id="PRU00175"/>
    </source>
</evidence>
<keyword evidence="2 4" id="KW-0863">Zinc-finger</keyword>
<dbReference type="AlphaFoldDB" id="A0AAV5C9X4"/>
<dbReference type="EMBL" id="BQKI01000005">
    <property type="protein sequence ID" value="GJM94932.1"/>
    <property type="molecule type" value="Genomic_DNA"/>
</dbReference>
<name>A0AAV5C9X4_ELECO</name>
<dbReference type="Pfam" id="PF13920">
    <property type="entry name" value="zf-C3HC4_3"/>
    <property type="match status" value="1"/>
</dbReference>